<dbReference type="PANTHER" id="PTHR38011:SF7">
    <property type="entry name" value="2,5-DIAMINO-6-RIBOSYLAMINO-4(3H)-PYRIMIDINONE 5'-PHOSPHATE REDUCTASE"/>
    <property type="match status" value="1"/>
</dbReference>
<protein>
    <recommendedName>
        <fullName evidence="9">Riboflavin biosynthesis protein RibD</fullName>
        <ecNumber evidence="8">1.1.1.193</ecNumber>
        <ecNumber evidence="7">3.5.4.26</ecNumber>
    </recommendedName>
</protein>
<dbReference type="GO" id="GO:0008703">
    <property type="term" value="F:5-amino-6-(5-phosphoribosylamino)uracil reductase activity"/>
    <property type="evidence" value="ECO:0007669"/>
    <property type="project" value="UniProtKB-EC"/>
</dbReference>
<dbReference type="NCBIfam" id="TIGR00227">
    <property type="entry name" value="ribD_Cterm"/>
    <property type="match status" value="1"/>
</dbReference>
<sequence length="443" mass="46581">MGDDRAPGSSPGTILPSRASAGGAAPVAGRARLAVDREADRHFMRRALDLAARAGGRTHPNPMVGAVIVRDGVVVGEGYHRRAGEPHAEVEALRSARDQARGATLYVTLEPCCHHGRTPPCTEAILAAGLRRVVVAMVDPDPRVAGRGLSVLAQAGVEVAVGVEADRALRLNEAYVVHRVLGRPMVTAKYAMTLDGRIATARGESRWITGPRARRWVHRLRDRVDAILVGVGTVLADDPSLTVRWHPGGRDPVRVILDSHARTPPDAQVIRAARHSPAPTWVAVTPQAPAVRTARLEAAGVQVLRVPADPHGRVSILHLLRELASRGIVHLLVEGGASVHGSFFAAGLVDRVVAFIAPKLVGGRAAPGPIGDPGVDALAAAPALHRPTWRRIGEDWMISGYLRDPAALVCDQPPACREGPPPAPRAPGGTPGPATPGESAGTR</sequence>
<keyword evidence="15" id="KW-0560">Oxidoreductase</keyword>
<evidence type="ECO:0000256" key="3">
    <source>
        <dbReference type="ARBA" id="ARBA00004882"/>
    </source>
</evidence>
<dbReference type="SUPFAM" id="SSF53927">
    <property type="entry name" value="Cytidine deaminase-like"/>
    <property type="match status" value="1"/>
</dbReference>
<dbReference type="Gene3D" id="3.40.430.10">
    <property type="entry name" value="Dihydrofolate Reductase, subunit A"/>
    <property type="match status" value="1"/>
</dbReference>
<dbReference type="NCBIfam" id="TIGR00326">
    <property type="entry name" value="eubact_ribD"/>
    <property type="match status" value="1"/>
</dbReference>
<comment type="cofactor">
    <cofactor evidence="1">
        <name>Zn(2+)</name>
        <dbReference type="ChEBI" id="CHEBI:29105"/>
    </cofactor>
</comment>
<comment type="caution">
    <text evidence="21">The sequence shown here is derived from an EMBL/GenBank/DDBJ whole genome shotgun (WGS) entry which is preliminary data.</text>
</comment>
<dbReference type="InterPro" id="IPR002125">
    <property type="entry name" value="CMP_dCMP_dom"/>
</dbReference>
<dbReference type="EC" id="3.5.4.26" evidence="7"/>
<dbReference type="GO" id="GO:0008835">
    <property type="term" value="F:diaminohydroxyphosphoribosylaminopyrimidine deaminase activity"/>
    <property type="evidence" value="ECO:0007669"/>
    <property type="project" value="UniProtKB-EC"/>
</dbReference>
<dbReference type="Pfam" id="PF01872">
    <property type="entry name" value="RibD_C"/>
    <property type="match status" value="1"/>
</dbReference>
<evidence type="ECO:0000256" key="14">
    <source>
        <dbReference type="ARBA" id="ARBA00022857"/>
    </source>
</evidence>
<dbReference type="HOGENOM" id="CLU_036590_1_2_9"/>
<keyword evidence="10" id="KW-0686">Riboflavin biosynthesis</keyword>
<comment type="similarity">
    <text evidence="5">In the N-terminal section; belongs to the cytidine and deoxycytidylate deaminase family.</text>
</comment>
<dbReference type="InterPro" id="IPR004794">
    <property type="entry name" value="Eubact_RibD"/>
</dbReference>
<proteinExistence type="inferred from homology"/>
<comment type="catalytic activity">
    <reaction evidence="18">
        <text>2,5-diamino-6-hydroxy-4-(5-phosphoribosylamino)-pyrimidine + H2O + H(+) = 5-amino-6-(5-phospho-D-ribosylamino)uracil + NH4(+)</text>
        <dbReference type="Rhea" id="RHEA:21868"/>
        <dbReference type="ChEBI" id="CHEBI:15377"/>
        <dbReference type="ChEBI" id="CHEBI:15378"/>
        <dbReference type="ChEBI" id="CHEBI:28938"/>
        <dbReference type="ChEBI" id="CHEBI:58453"/>
        <dbReference type="ChEBI" id="CHEBI:58614"/>
        <dbReference type="EC" id="3.5.4.26"/>
    </reaction>
</comment>
<keyword evidence="16" id="KW-0511">Multifunctional enzyme</keyword>
<comment type="pathway">
    <text evidence="3">Cofactor biosynthesis; riboflavin biosynthesis; 5-amino-6-(D-ribitylamino)uracil from GTP: step 2/4.</text>
</comment>
<dbReference type="EC" id="1.1.1.193" evidence="8"/>
<feature type="region of interest" description="Disordered" evidence="19">
    <location>
        <begin position="1"/>
        <end position="26"/>
    </location>
</feature>
<evidence type="ECO:0000256" key="18">
    <source>
        <dbReference type="ARBA" id="ARBA00049886"/>
    </source>
</evidence>
<dbReference type="CDD" id="cd01284">
    <property type="entry name" value="Riboflavin_deaminase-reductase"/>
    <property type="match status" value="1"/>
</dbReference>
<evidence type="ECO:0000256" key="11">
    <source>
        <dbReference type="ARBA" id="ARBA00022723"/>
    </source>
</evidence>
<dbReference type="STRING" id="867903.ThesuDRAFT_01451"/>
<keyword evidence="12" id="KW-0378">Hydrolase</keyword>
<keyword evidence="22" id="KW-1185">Reference proteome</keyword>
<evidence type="ECO:0000256" key="9">
    <source>
        <dbReference type="ARBA" id="ARBA00019930"/>
    </source>
</evidence>
<evidence type="ECO:0000256" key="16">
    <source>
        <dbReference type="ARBA" id="ARBA00023268"/>
    </source>
</evidence>
<evidence type="ECO:0000256" key="4">
    <source>
        <dbReference type="ARBA" id="ARBA00004910"/>
    </source>
</evidence>
<comment type="catalytic activity">
    <reaction evidence="17">
        <text>5-amino-6-(5-phospho-D-ribitylamino)uracil + NADP(+) = 5-amino-6-(5-phospho-D-ribosylamino)uracil + NADPH + H(+)</text>
        <dbReference type="Rhea" id="RHEA:17845"/>
        <dbReference type="ChEBI" id="CHEBI:15378"/>
        <dbReference type="ChEBI" id="CHEBI:57783"/>
        <dbReference type="ChEBI" id="CHEBI:58349"/>
        <dbReference type="ChEBI" id="CHEBI:58421"/>
        <dbReference type="ChEBI" id="CHEBI:58453"/>
        <dbReference type="EC" id="1.1.1.193"/>
    </reaction>
</comment>
<evidence type="ECO:0000256" key="13">
    <source>
        <dbReference type="ARBA" id="ARBA00022833"/>
    </source>
</evidence>
<dbReference type="PANTHER" id="PTHR38011">
    <property type="entry name" value="DIHYDROFOLATE REDUCTASE FAMILY PROTEIN (AFU_ORTHOLOGUE AFUA_8G06820)"/>
    <property type="match status" value="1"/>
</dbReference>
<dbReference type="GO" id="GO:0009231">
    <property type="term" value="P:riboflavin biosynthetic process"/>
    <property type="evidence" value="ECO:0007669"/>
    <property type="project" value="UniProtKB-UniPathway"/>
</dbReference>
<dbReference type="PROSITE" id="PS00903">
    <property type="entry name" value="CYT_DCMP_DEAMINASES_1"/>
    <property type="match status" value="1"/>
</dbReference>
<comment type="pathway">
    <text evidence="4">Cofactor biosynthesis; riboflavin biosynthesis; 5-amino-6-(D-ribitylamino)uracil from GTP: step 3/4.</text>
</comment>
<name>K6PRW1_9FIRM</name>
<evidence type="ECO:0000256" key="8">
    <source>
        <dbReference type="ARBA" id="ARBA00013173"/>
    </source>
</evidence>
<dbReference type="SUPFAM" id="SSF53597">
    <property type="entry name" value="Dihydrofolate reductase-like"/>
    <property type="match status" value="1"/>
</dbReference>
<dbReference type="InterPro" id="IPR002734">
    <property type="entry name" value="RibDG_C"/>
</dbReference>
<evidence type="ECO:0000256" key="1">
    <source>
        <dbReference type="ARBA" id="ARBA00001947"/>
    </source>
</evidence>
<dbReference type="InterPro" id="IPR016192">
    <property type="entry name" value="APOBEC/CMP_deaminase_Zn-bd"/>
</dbReference>
<dbReference type="GO" id="GO:0008270">
    <property type="term" value="F:zinc ion binding"/>
    <property type="evidence" value="ECO:0007669"/>
    <property type="project" value="InterPro"/>
</dbReference>
<dbReference type="FunFam" id="3.40.140.10:FF:000025">
    <property type="entry name" value="Riboflavin biosynthesis protein RibD"/>
    <property type="match status" value="1"/>
</dbReference>
<evidence type="ECO:0000256" key="15">
    <source>
        <dbReference type="ARBA" id="ARBA00023002"/>
    </source>
</evidence>
<dbReference type="InterPro" id="IPR016193">
    <property type="entry name" value="Cytidine_deaminase-like"/>
</dbReference>
<comment type="similarity">
    <text evidence="6">In the C-terminal section; belongs to the HTP reductase family.</text>
</comment>
<evidence type="ECO:0000256" key="12">
    <source>
        <dbReference type="ARBA" id="ARBA00022801"/>
    </source>
</evidence>
<dbReference type="Gene3D" id="3.40.140.10">
    <property type="entry name" value="Cytidine Deaminase, domain 2"/>
    <property type="match status" value="1"/>
</dbReference>
<reference evidence="21" key="2">
    <citation type="submission" date="2012-10" db="EMBL/GenBank/DDBJ databases">
        <title>Improved high-quality draft of Thermaerobacter subterraneus C21, DSM 13965.</title>
        <authorList>
            <consortium name="DOE Joint Genome Institute"/>
            <person name="Eisen J."/>
            <person name="Huntemann M."/>
            <person name="Wei C.-L."/>
            <person name="Han J."/>
            <person name="Detter J.C."/>
            <person name="Han C."/>
            <person name="Tapia R."/>
            <person name="Chen A."/>
            <person name="Kyrpides N."/>
            <person name="Mavromatis K."/>
            <person name="Markowitz V."/>
            <person name="Szeto E."/>
            <person name="Ivanova N."/>
            <person name="Mikhailova N."/>
            <person name="Ovchinnikova G."/>
            <person name="Pagani I."/>
            <person name="Pati A."/>
            <person name="Goodwin L."/>
            <person name="Nordberg H.P."/>
            <person name="Cantor M.N."/>
            <person name="Hua S.X."/>
            <person name="Woyke T."/>
            <person name="Eisen J."/>
            <person name="Klenk H.-P."/>
        </authorList>
    </citation>
    <scope>NUCLEOTIDE SEQUENCE [LARGE SCALE GENOMIC DNA]</scope>
    <source>
        <strain evidence="21">DSM 13965</strain>
    </source>
</reference>
<evidence type="ECO:0000313" key="22">
    <source>
        <dbReference type="Proteomes" id="UP000005710"/>
    </source>
</evidence>
<feature type="region of interest" description="Disordered" evidence="19">
    <location>
        <begin position="411"/>
        <end position="443"/>
    </location>
</feature>
<evidence type="ECO:0000259" key="20">
    <source>
        <dbReference type="PROSITE" id="PS51747"/>
    </source>
</evidence>
<dbReference type="eggNOG" id="COG1985">
    <property type="taxonomic scope" value="Bacteria"/>
</dbReference>
<keyword evidence="11" id="KW-0479">Metal-binding</keyword>
<comment type="function">
    <text evidence="2">Converts 2,5-diamino-6-(ribosylamino)-4(3h)-pyrimidinone 5'-phosphate into 5-amino-6-(ribosylamino)-2,4(1h,3h)-pyrimidinedione 5'-phosphate.</text>
</comment>
<dbReference type="OrthoDB" id="9800865at2"/>
<dbReference type="InterPro" id="IPR050765">
    <property type="entry name" value="Riboflavin_Biosynth_HTPR"/>
</dbReference>
<dbReference type="PROSITE" id="PS51747">
    <property type="entry name" value="CYT_DCMP_DEAMINASES_2"/>
    <property type="match status" value="1"/>
</dbReference>
<dbReference type="UniPathway" id="UPA00275">
    <property type="reaction ID" value="UER00401"/>
</dbReference>
<dbReference type="Pfam" id="PF00383">
    <property type="entry name" value="dCMP_cyt_deam_1"/>
    <property type="match status" value="1"/>
</dbReference>
<dbReference type="eggNOG" id="COG0117">
    <property type="taxonomic scope" value="Bacteria"/>
</dbReference>
<evidence type="ECO:0000256" key="19">
    <source>
        <dbReference type="SAM" id="MobiDB-lite"/>
    </source>
</evidence>
<feature type="domain" description="CMP/dCMP-type deaminase" evidence="20">
    <location>
        <begin position="38"/>
        <end position="160"/>
    </location>
</feature>
<accession>K6PRW1</accession>
<dbReference type="AlphaFoldDB" id="K6PRW1"/>
<gene>
    <name evidence="21" type="ORF">ThesuDRAFT_01451</name>
</gene>
<feature type="compositionally biased region" description="Low complexity" evidence="19">
    <location>
        <begin position="15"/>
        <end position="26"/>
    </location>
</feature>
<evidence type="ECO:0000256" key="5">
    <source>
        <dbReference type="ARBA" id="ARBA00005259"/>
    </source>
</evidence>
<evidence type="ECO:0000313" key="21">
    <source>
        <dbReference type="EMBL" id="EKP95692.1"/>
    </source>
</evidence>
<evidence type="ECO:0000256" key="7">
    <source>
        <dbReference type="ARBA" id="ARBA00012766"/>
    </source>
</evidence>
<evidence type="ECO:0000256" key="10">
    <source>
        <dbReference type="ARBA" id="ARBA00022619"/>
    </source>
</evidence>
<dbReference type="InterPro" id="IPR024072">
    <property type="entry name" value="DHFR-like_dom_sf"/>
</dbReference>
<evidence type="ECO:0000256" key="6">
    <source>
        <dbReference type="ARBA" id="ARBA00007417"/>
    </source>
</evidence>
<evidence type="ECO:0000256" key="17">
    <source>
        <dbReference type="ARBA" id="ARBA00049861"/>
    </source>
</evidence>
<evidence type="ECO:0000256" key="2">
    <source>
        <dbReference type="ARBA" id="ARBA00002151"/>
    </source>
</evidence>
<reference evidence="21" key="1">
    <citation type="submission" date="2010-10" db="EMBL/GenBank/DDBJ databases">
        <authorList>
            <consortium name="US DOE Joint Genome Institute (JGI-PGF)"/>
            <person name="Lucas S."/>
            <person name="Copeland A."/>
            <person name="Lapidus A."/>
            <person name="Bruce D."/>
            <person name="Goodwin L."/>
            <person name="Pitluck S."/>
            <person name="Kyrpides N."/>
            <person name="Mavromatis K."/>
            <person name="Detter J.C."/>
            <person name="Han C."/>
            <person name="Land M."/>
            <person name="Hauser L."/>
            <person name="Markowitz V."/>
            <person name="Cheng J.-F."/>
            <person name="Hugenholtz P."/>
            <person name="Woyke T."/>
            <person name="Wu D."/>
            <person name="Pukall R."/>
            <person name="Wahrenburg C."/>
            <person name="Brambilla E."/>
            <person name="Klenk H.-P."/>
            <person name="Eisen J.A."/>
        </authorList>
    </citation>
    <scope>NUCLEOTIDE SEQUENCE [LARGE SCALE GENOMIC DNA]</scope>
    <source>
        <strain evidence="21">DSM 13965</strain>
    </source>
</reference>
<dbReference type="InterPro" id="IPR011549">
    <property type="entry name" value="RibD_C"/>
</dbReference>
<keyword evidence="14" id="KW-0521">NADP</keyword>
<organism evidence="21 22">
    <name type="scientific">Thermaerobacter subterraneus DSM 13965</name>
    <dbReference type="NCBI Taxonomy" id="867903"/>
    <lineage>
        <taxon>Bacteria</taxon>
        <taxon>Bacillati</taxon>
        <taxon>Bacillota</taxon>
        <taxon>Clostridia</taxon>
        <taxon>Eubacteriales</taxon>
        <taxon>Clostridiales Family XVII. Incertae Sedis</taxon>
        <taxon>Thermaerobacter</taxon>
    </lineage>
</organism>
<dbReference type="EMBL" id="AENY02000002">
    <property type="protein sequence ID" value="EKP95692.1"/>
    <property type="molecule type" value="Genomic_DNA"/>
</dbReference>
<dbReference type="RefSeq" id="WP_006903721.1">
    <property type="nucleotide sequence ID" value="NZ_JH976535.1"/>
</dbReference>
<dbReference type="GO" id="GO:0050661">
    <property type="term" value="F:NADP binding"/>
    <property type="evidence" value="ECO:0007669"/>
    <property type="project" value="InterPro"/>
</dbReference>
<keyword evidence="13" id="KW-0862">Zinc</keyword>
<dbReference type="Proteomes" id="UP000005710">
    <property type="component" value="Unassembled WGS sequence"/>
</dbReference>